<gene>
    <name evidence="1" type="ORF">ILUMI_23486</name>
</gene>
<keyword evidence="2" id="KW-1185">Reference proteome</keyword>
<accession>A0A8K0C8P7</accession>
<evidence type="ECO:0000313" key="2">
    <source>
        <dbReference type="Proteomes" id="UP000801492"/>
    </source>
</evidence>
<dbReference type="Proteomes" id="UP000801492">
    <property type="component" value="Unassembled WGS sequence"/>
</dbReference>
<name>A0A8K0C8P7_IGNLU</name>
<organism evidence="1 2">
    <name type="scientific">Ignelater luminosus</name>
    <name type="common">Cucubano</name>
    <name type="synonym">Pyrophorus luminosus</name>
    <dbReference type="NCBI Taxonomy" id="2038154"/>
    <lineage>
        <taxon>Eukaryota</taxon>
        <taxon>Metazoa</taxon>
        <taxon>Ecdysozoa</taxon>
        <taxon>Arthropoda</taxon>
        <taxon>Hexapoda</taxon>
        <taxon>Insecta</taxon>
        <taxon>Pterygota</taxon>
        <taxon>Neoptera</taxon>
        <taxon>Endopterygota</taxon>
        <taxon>Coleoptera</taxon>
        <taxon>Polyphaga</taxon>
        <taxon>Elateriformia</taxon>
        <taxon>Elateroidea</taxon>
        <taxon>Elateridae</taxon>
        <taxon>Agrypninae</taxon>
        <taxon>Pyrophorini</taxon>
        <taxon>Ignelater</taxon>
    </lineage>
</organism>
<proteinExistence type="predicted"/>
<evidence type="ECO:0000313" key="1">
    <source>
        <dbReference type="EMBL" id="KAF2882684.1"/>
    </source>
</evidence>
<dbReference type="EMBL" id="VTPC01090592">
    <property type="protein sequence ID" value="KAF2882684.1"/>
    <property type="molecule type" value="Genomic_DNA"/>
</dbReference>
<comment type="caution">
    <text evidence="1">The sequence shown here is derived from an EMBL/GenBank/DDBJ whole genome shotgun (WGS) entry which is preliminary data.</text>
</comment>
<protein>
    <submittedName>
        <fullName evidence="1">Uncharacterized protein</fullName>
    </submittedName>
</protein>
<dbReference type="OrthoDB" id="414666at2759"/>
<reference evidence="1" key="1">
    <citation type="submission" date="2019-08" db="EMBL/GenBank/DDBJ databases">
        <title>The genome of the North American firefly Photinus pyralis.</title>
        <authorList>
            <consortium name="Photinus pyralis genome working group"/>
            <person name="Fallon T.R."/>
            <person name="Sander Lower S.E."/>
            <person name="Weng J.-K."/>
        </authorList>
    </citation>
    <scope>NUCLEOTIDE SEQUENCE</scope>
    <source>
        <strain evidence="1">TRF0915ILg1</strain>
        <tissue evidence="1">Whole body</tissue>
    </source>
</reference>
<sequence>MKESDMEDLWIMFKKPLLEAAEDVCGNQKCSQPKKKTRWWKTKVQEIVSKKKENWKEKKINHSTLRIGTWNVKMLLKPRKTEEAVKKLERYQVDKTGLQEVRKKINKGIEPSGCICKREFIILLAHGHEVTALADLGFEVSIIGVPLFEVLDVTLSTGSDCKVTTANETYQDVLGIVQLPVTLKDLTTDQRAKLEKIAQLFTYLQGLDKIHLVQHQMDTADADKTAIPSGFAGNPEVDHYGVGSYVRSESSPT</sequence>
<dbReference type="AlphaFoldDB" id="A0A8K0C8P7"/>